<dbReference type="Pfam" id="PF00156">
    <property type="entry name" value="Pribosyltran"/>
    <property type="match status" value="1"/>
</dbReference>
<feature type="short sequence motif" description="PRPP-binding" evidence="4">
    <location>
        <begin position="106"/>
        <end position="118"/>
    </location>
</feature>
<proteinExistence type="inferred from homology"/>
<evidence type="ECO:0000256" key="2">
    <source>
        <dbReference type="ARBA" id="ARBA00023015"/>
    </source>
</evidence>
<protein>
    <recommendedName>
        <fullName evidence="4">Bifunctional protein PyrR</fullName>
    </recommendedName>
    <domain>
        <recommendedName>
            <fullName evidence="4">Pyrimidine operon regulatory protein</fullName>
        </recommendedName>
    </domain>
    <domain>
        <recommendedName>
            <fullName evidence="4">Uracil phosphoribosyltransferase</fullName>
            <shortName evidence="4">UPRTase</shortName>
            <ecNumber evidence="4">2.4.2.9</ecNumber>
        </recommendedName>
    </domain>
</protein>
<dbReference type="InterPro" id="IPR029057">
    <property type="entry name" value="PRTase-like"/>
</dbReference>
<dbReference type="NCBIfam" id="NF003549">
    <property type="entry name" value="PRK05205.1-5"/>
    <property type="match status" value="1"/>
</dbReference>
<keyword evidence="4 6" id="KW-0808">Transferase</keyword>
<comment type="caution">
    <text evidence="6">The sequence shown here is derived from an EMBL/GenBank/DDBJ whole genome shotgun (WGS) entry which is preliminary data.</text>
</comment>
<dbReference type="InterPro" id="IPR050137">
    <property type="entry name" value="PyrR_bifunctional"/>
</dbReference>
<dbReference type="GO" id="GO:0004845">
    <property type="term" value="F:uracil phosphoribosyltransferase activity"/>
    <property type="evidence" value="ECO:0007669"/>
    <property type="project" value="UniProtKB-UniRule"/>
</dbReference>
<dbReference type="Gene3D" id="3.40.50.2020">
    <property type="match status" value="1"/>
</dbReference>
<evidence type="ECO:0000313" key="7">
    <source>
        <dbReference type="Proteomes" id="UP000177309"/>
    </source>
</evidence>
<dbReference type="InterPro" id="IPR000836">
    <property type="entry name" value="PRTase_dom"/>
</dbReference>
<dbReference type="PANTHER" id="PTHR11608">
    <property type="entry name" value="BIFUNCTIONAL PROTEIN PYRR"/>
    <property type="match status" value="1"/>
</dbReference>
<keyword evidence="3 4" id="KW-0804">Transcription</keyword>
<dbReference type="GO" id="GO:0006355">
    <property type="term" value="P:regulation of DNA-templated transcription"/>
    <property type="evidence" value="ECO:0007669"/>
    <property type="project" value="UniProtKB-UniRule"/>
</dbReference>
<evidence type="ECO:0000256" key="3">
    <source>
        <dbReference type="ARBA" id="ARBA00023163"/>
    </source>
</evidence>
<dbReference type="PANTHER" id="PTHR11608:SF0">
    <property type="entry name" value="BIFUNCTIONAL PROTEIN PYRR"/>
    <property type="match status" value="1"/>
</dbReference>
<evidence type="ECO:0000259" key="5">
    <source>
        <dbReference type="Pfam" id="PF00156"/>
    </source>
</evidence>
<dbReference type="FunFam" id="3.40.50.2020:FF:000020">
    <property type="entry name" value="Bifunctional protein PyrR"/>
    <property type="match status" value="1"/>
</dbReference>
<keyword evidence="2 4" id="KW-0805">Transcription regulation</keyword>
<comment type="function">
    <text evidence="4">Also displays a weak uracil phosphoribosyltransferase activity which is not physiologically significant.</text>
</comment>
<reference evidence="6 7" key="1">
    <citation type="journal article" date="2016" name="Nat. Commun.">
        <title>Thousands of microbial genomes shed light on interconnected biogeochemical processes in an aquifer system.</title>
        <authorList>
            <person name="Anantharaman K."/>
            <person name="Brown C.T."/>
            <person name="Hug L.A."/>
            <person name="Sharon I."/>
            <person name="Castelle C.J."/>
            <person name="Probst A.J."/>
            <person name="Thomas B.C."/>
            <person name="Singh A."/>
            <person name="Wilkins M.J."/>
            <person name="Karaoz U."/>
            <person name="Brodie E.L."/>
            <person name="Williams K.H."/>
            <person name="Hubbard S.S."/>
            <person name="Banfield J.F."/>
        </authorList>
    </citation>
    <scope>NUCLEOTIDE SEQUENCE [LARGE SCALE GENOMIC DNA]</scope>
</reference>
<gene>
    <name evidence="4" type="primary">pyrR</name>
    <name evidence="6" type="ORF">A2462_01915</name>
</gene>
<dbReference type="CDD" id="cd06223">
    <property type="entry name" value="PRTases_typeI"/>
    <property type="match status" value="1"/>
</dbReference>
<name>A0A1F4TM69_UNCSA</name>
<evidence type="ECO:0000256" key="1">
    <source>
        <dbReference type="ARBA" id="ARBA00005565"/>
    </source>
</evidence>
<dbReference type="NCBIfam" id="NF003545">
    <property type="entry name" value="PRK05205.1-1"/>
    <property type="match status" value="1"/>
</dbReference>
<keyword evidence="4 6" id="KW-0328">Glycosyltransferase</keyword>
<comment type="similarity">
    <text evidence="1 4">Belongs to the purine/pyrimidine phosphoribosyltransferase family. PyrR subfamily.</text>
</comment>
<dbReference type="Proteomes" id="UP000177309">
    <property type="component" value="Unassembled WGS sequence"/>
</dbReference>
<dbReference type="SUPFAM" id="SSF53271">
    <property type="entry name" value="PRTase-like"/>
    <property type="match status" value="1"/>
</dbReference>
<organism evidence="6 7">
    <name type="scientific">candidate division WOR-1 bacterium RIFOXYC2_FULL_41_25</name>
    <dbReference type="NCBI Taxonomy" id="1802586"/>
    <lineage>
        <taxon>Bacteria</taxon>
        <taxon>Bacillati</taxon>
        <taxon>Saganbacteria</taxon>
    </lineage>
</organism>
<dbReference type="EMBL" id="MEUI01000027">
    <property type="protein sequence ID" value="OGC33831.1"/>
    <property type="molecule type" value="Genomic_DNA"/>
</dbReference>
<dbReference type="HAMAP" id="MF_01219">
    <property type="entry name" value="PyrR"/>
    <property type="match status" value="1"/>
</dbReference>
<comment type="function">
    <text evidence="4">Regulates the transcription of the pyrimidine nucleotide (pyr) operon in response to exogenous pyrimidines.</text>
</comment>
<evidence type="ECO:0000256" key="4">
    <source>
        <dbReference type="HAMAP-Rule" id="MF_01219"/>
    </source>
</evidence>
<dbReference type="EC" id="2.4.2.9" evidence="4"/>
<dbReference type="AlphaFoldDB" id="A0A1F4TM69"/>
<dbReference type="InterPro" id="IPR023050">
    <property type="entry name" value="PyrR"/>
</dbReference>
<accession>A0A1F4TM69</accession>
<evidence type="ECO:0000313" key="6">
    <source>
        <dbReference type="EMBL" id="OGC33831.1"/>
    </source>
</evidence>
<feature type="domain" description="Phosphoribosyltransferase" evidence="5">
    <location>
        <begin position="19"/>
        <end position="152"/>
    </location>
</feature>
<comment type="catalytic activity">
    <reaction evidence="4">
        <text>UMP + diphosphate = 5-phospho-alpha-D-ribose 1-diphosphate + uracil</text>
        <dbReference type="Rhea" id="RHEA:13017"/>
        <dbReference type="ChEBI" id="CHEBI:17568"/>
        <dbReference type="ChEBI" id="CHEBI:33019"/>
        <dbReference type="ChEBI" id="CHEBI:57865"/>
        <dbReference type="ChEBI" id="CHEBI:58017"/>
        <dbReference type="EC" id="2.4.2.9"/>
    </reaction>
</comment>
<sequence>MVKKKQTVEKVKVVMNDVEMARAIRRLANQIIELNKGAENIVLVGIIQRGLPLAKRIADVITKQEGIEVPVGALDVSLYRDDLTQKGKYIEVRKSDMPFTVTGKTVVLVDDVIFAGRTARAALDGLKDYGRSAKVQLVALIDRGHRELPIHPDLAGKVIPTAKKEDVKVEIFEVDGVDRVIIK</sequence>